<feature type="region of interest" description="Disordered" evidence="1">
    <location>
        <begin position="52"/>
        <end position="73"/>
    </location>
</feature>
<comment type="caution">
    <text evidence="2">The sequence shown here is derived from an EMBL/GenBank/DDBJ whole genome shotgun (WGS) entry which is preliminary data.</text>
</comment>
<accession>A0AAV4LVU8</accession>
<dbReference type="Proteomes" id="UP001497744">
    <property type="component" value="Unassembled WGS sequence"/>
</dbReference>
<dbReference type="AlphaFoldDB" id="A0AAV4LVU8"/>
<keyword evidence="3" id="KW-1185">Reference proteome</keyword>
<dbReference type="GeneID" id="94195413"/>
<dbReference type="EMBL" id="BPLF01000003">
    <property type="protein sequence ID" value="GIX63932.1"/>
    <property type="molecule type" value="Genomic_DNA"/>
</dbReference>
<dbReference type="RefSeq" id="XP_067716001.1">
    <property type="nucleotide sequence ID" value="XM_067859900.1"/>
</dbReference>
<organism evidence="2 3">
    <name type="scientific">Babesia caballi</name>
    <dbReference type="NCBI Taxonomy" id="5871"/>
    <lineage>
        <taxon>Eukaryota</taxon>
        <taxon>Sar</taxon>
        <taxon>Alveolata</taxon>
        <taxon>Apicomplexa</taxon>
        <taxon>Aconoidasida</taxon>
        <taxon>Piroplasmida</taxon>
        <taxon>Babesiidae</taxon>
        <taxon>Babesia</taxon>
    </lineage>
</organism>
<name>A0AAV4LVU8_BABCB</name>
<reference evidence="2 3" key="1">
    <citation type="submission" date="2021-06" db="EMBL/GenBank/DDBJ databases">
        <title>Genome sequence of Babesia caballi.</title>
        <authorList>
            <person name="Yamagishi J."/>
            <person name="Kidaka T."/>
            <person name="Ochi A."/>
        </authorList>
    </citation>
    <scope>NUCLEOTIDE SEQUENCE [LARGE SCALE GENOMIC DNA]</scope>
    <source>
        <strain evidence="2">USDA-D6B2</strain>
    </source>
</reference>
<evidence type="ECO:0000313" key="2">
    <source>
        <dbReference type="EMBL" id="GIX63932.1"/>
    </source>
</evidence>
<gene>
    <name evidence="2" type="ORF">BcabD6B2_33670</name>
</gene>
<sequence length="646" mass="71659">MSAASPHGELLRRTKFAQHGTAYNTLKNTLLCADTRLLYVVDASKQSIRDRQQNAVKRSFTNRRNSRKGPFDRLLPPHAYTNLFGDPAFYSNHEVTRTCAVAAEMGLSDRSFWWQIAEKLRKVRDVMNISDLLRCLESLASVKYFDTDLMRLMTREFIDDMEKLSLPEIAQLLECYARVNVYSVDMVRAAGNAATGHLLTHVRSAVQADGPQDASMPGDVEDPSQWRPETLGILVKCFRSWGYKNRDLYLSIAYLTIKQWRHLDLNSKCAVFANLDPRDFHPEGGTDTSAVSMVTVEEISRETTLSLVRLLSDFSDEFHVQKLGSITDEVDFASIAAGITGSSDEYSKVLHTVCCAAGTVRNLAKVFSRLVDNVSCVSSSVEADTCDAAIKIVMEKLANVSVKLVRFGQELDTVSSGMEHGHATTQTECLEVVPLSNGELTMCPSMNAARHVIVDALMRAACAVNAAVRLRASALISNGEAKSGGDSCGVVPDFNIHSKLYGIPNQTTTTEHESIVVECLMDALETYGCPSQEPELLATALETLALVSKNLQCAPSSYERIQMLHDRLSMGAVKDLVSFGDEARYRIMLALRHGKVTPNVYLENALKNFTKYVRKNCSVKFVLEPPHRFLLRERKVPKIREAPLAA</sequence>
<protein>
    <submittedName>
        <fullName evidence="2">Peptide synthetase, putative</fullName>
    </submittedName>
</protein>
<evidence type="ECO:0000313" key="3">
    <source>
        <dbReference type="Proteomes" id="UP001497744"/>
    </source>
</evidence>
<proteinExistence type="predicted"/>
<evidence type="ECO:0000256" key="1">
    <source>
        <dbReference type="SAM" id="MobiDB-lite"/>
    </source>
</evidence>